<protein>
    <submittedName>
        <fullName evidence="1">Uncharacterized protein</fullName>
    </submittedName>
</protein>
<dbReference type="AlphaFoldDB" id="A0A4U5N0Y2"/>
<reference evidence="1 2" key="2">
    <citation type="journal article" date="2019" name="G3 (Bethesda)">
        <title>Hybrid Assembly of the Genome of the Entomopathogenic Nematode Steinernema carpocapsae Identifies the X-Chromosome.</title>
        <authorList>
            <person name="Serra L."/>
            <person name="Macchietto M."/>
            <person name="Macias-Munoz A."/>
            <person name="McGill C.J."/>
            <person name="Rodriguez I.M."/>
            <person name="Rodriguez B."/>
            <person name="Murad R."/>
            <person name="Mortazavi A."/>
        </authorList>
    </citation>
    <scope>NUCLEOTIDE SEQUENCE [LARGE SCALE GENOMIC DNA]</scope>
    <source>
        <strain evidence="1 2">ALL</strain>
    </source>
</reference>
<comment type="caution">
    <text evidence="1">The sequence shown here is derived from an EMBL/GenBank/DDBJ whole genome shotgun (WGS) entry which is preliminary data.</text>
</comment>
<keyword evidence="2" id="KW-1185">Reference proteome</keyword>
<dbReference type="Proteomes" id="UP000298663">
    <property type="component" value="Unassembled WGS sequence"/>
</dbReference>
<dbReference type="EMBL" id="AZBU02000005">
    <property type="protein sequence ID" value="TKR75703.1"/>
    <property type="molecule type" value="Genomic_DNA"/>
</dbReference>
<reference evidence="1 2" key="1">
    <citation type="journal article" date="2015" name="Genome Biol.">
        <title>Comparative genomics of Steinernema reveals deeply conserved gene regulatory networks.</title>
        <authorList>
            <person name="Dillman A.R."/>
            <person name="Macchietto M."/>
            <person name="Porter C.F."/>
            <person name="Rogers A."/>
            <person name="Williams B."/>
            <person name="Antoshechkin I."/>
            <person name="Lee M.M."/>
            <person name="Goodwin Z."/>
            <person name="Lu X."/>
            <person name="Lewis E.E."/>
            <person name="Goodrich-Blair H."/>
            <person name="Stock S.P."/>
            <person name="Adams B.J."/>
            <person name="Sternberg P.W."/>
            <person name="Mortazavi A."/>
        </authorList>
    </citation>
    <scope>NUCLEOTIDE SEQUENCE [LARGE SCALE GENOMIC DNA]</scope>
    <source>
        <strain evidence="1 2">ALL</strain>
    </source>
</reference>
<sequence>MPYQKRYNLLKRRIRRLCGVVVTVADFRTVCRGFESRQHPAFCVLFLITRLNRRAERTARHSYIKGYKS</sequence>
<evidence type="ECO:0000313" key="2">
    <source>
        <dbReference type="Proteomes" id="UP000298663"/>
    </source>
</evidence>
<organism evidence="1 2">
    <name type="scientific">Steinernema carpocapsae</name>
    <name type="common">Entomopathogenic nematode</name>
    <dbReference type="NCBI Taxonomy" id="34508"/>
    <lineage>
        <taxon>Eukaryota</taxon>
        <taxon>Metazoa</taxon>
        <taxon>Ecdysozoa</taxon>
        <taxon>Nematoda</taxon>
        <taxon>Chromadorea</taxon>
        <taxon>Rhabditida</taxon>
        <taxon>Tylenchina</taxon>
        <taxon>Panagrolaimomorpha</taxon>
        <taxon>Strongyloidoidea</taxon>
        <taxon>Steinernematidae</taxon>
        <taxon>Steinernema</taxon>
    </lineage>
</organism>
<accession>A0A4U5N0Y2</accession>
<gene>
    <name evidence="1" type="ORF">L596_016956</name>
</gene>
<name>A0A4U5N0Y2_STECR</name>
<evidence type="ECO:0000313" key="1">
    <source>
        <dbReference type="EMBL" id="TKR75703.1"/>
    </source>
</evidence>
<proteinExistence type="predicted"/>